<dbReference type="Proteomes" id="UP001155241">
    <property type="component" value="Unassembled WGS sequence"/>
</dbReference>
<sequence length="329" mass="35745">MMAEHASYGFRILGSCAGERRLVDWPAALAGYAECDERAEVDREGYLSAFTYPIEFRDYLTTHRTTKGYSGPCGGDWLWWDIDADCDLERATSHARRLCAGLVERYDIDGDTLLVFFSGAKGYHVGLPLSLCSTPSASTAFHQVAKYLAIHLAESMNVAIDVGVYDRVRAFRAPNSRHPRTGLHKRHLTLDELLGMKLDAVLRLAKAPEPFDLPDNPPANDRLVADWQTAAEAVEYEAAALAERRAALRASGGADATLNRVTLEFIRAGATHGDRHRLLFSAAANLAEFGCPAPLALALLTESALDSGLTPSDVRRQIECGLDAAGGAV</sequence>
<dbReference type="EMBL" id="JAMXLR010000062">
    <property type="protein sequence ID" value="MCO6045909.1"/>
    <property type="molecule type" value="Genomic_DNA"/>
</dbReference>
<dbReference type="AlphaFoldDB" id="A0A9X2FC71"/>
<keyword evidence="2" id="KW-1185">Reference proteome</keyword>
<evidence type="ECO:0000313" key="2">
    <source>
        <dbReference type="Proteomes" id="UP001155241"/>
    </source>
</evidence>
<gene>
    <name evidence="1" type="ORF">NG895_18575</name>
</gene>
<dbReference type="RefSeq" id="WP_252854025.1">
    <property type="nucleotide sequence ID" value="NZ_JAMXLR010000062.1"/>
</dbReference>
<reference evidence="1" key="1">
    <citation type="submission" date="2022-06" db="EMBL/GenBank/DDBJ databases">
        <title>Aeoliella straminimaris, a novel planctomycete from sediments.</title>
        <authorList>
            <person name="Vitorino I.R."/>
            <person name="Lage O.M."/>
        </authorList>
    </citation>
    <scope>NUCLEOTIDE SEQUENCE</scope>
    <source>
        <strain evidence="1">ICT_H6.2</strain>
    </source>
</reference>
<dbReference type="SUPFAM" id="SSF56747">
    <property type="entry name" value="Prim-pol domain"/>
    <property type="match status" value="1"/>
</dbReference>
<evidence type="ECO:0000313" key="1">
    <source>
        <dbReference type="EMBL" id="MCO6045909.1"/>
    </source>
</evidence>
<organism evidence="1 2">
    <name type="scientific">Aeoliella straminimaris</name>
    <dbReference type="NCBI Taxonomy" id="2954799"/>
    <lineage>
        <taxon>Bacteria</taxon>
        <taxon>Pseudomonadati</taxon>
        <taxon>Planctomycetota</taxon>
        <taxon>Planctomycetia</taxon>
        <taxon>Pirellulales</taxon>
        <taxon>Lacipirellulaceae</taxon>
        <taxon>Aeoliella</taxon>
    </lineage>
</organism>
<accession>A0A9X2FC71</accession>
<dbReference type="Gene3D" id="3.90.920.10">
    <property type="entry name" value="DNA primase, PRIM domain"/>
    <property type="match status" value="1"/>
</dbReference>
<protein>
    <submittedName>
        <fullName evidence="1">DNA primase</fullName>
    </submittedName>
</protein>
<proteinExistence type="predicted"/>
<name>A0A9X2FC71_9BACT</name>
<comment type="caution">
    <text evidence="1">The sequence shown here is derived from an EMBL/GenBank/DDBJ whole genome shotgun (WGS) entry which is preliminary data.</text>
</comment>